<proteinExistence type="inferred from homology"/>
<comment type="caution">
    <text evidence="5">The sequence shown here is derived from an EMBL/GenBank/DDBJ whole genome shotgun (WGS) entry which is preliminary data.</text>
</comment>
<evidence type="ECO:0000256" key="3">
    <source>
        <dbReference type="ARBA" id="ARBA00023002"/>
    </source>
</evidence>
<dbReference type="SUPFAM" id="SSF51735">
    <property type="entry name" value="NAD(P)-binding Rossmann-fold domains"/>
    <property type="match status" value="1"/>
</dbReference>
<name>A0AAV2QUC2_MEGNR</name>
<dbReference type="PANTHER" id="PTHR43963">
    <property type="entry name" value="CARBONYL REDUCTASE 1-RELATED"/>
    <property type="match status" value="1"/>
</dbReference>
<keyword evidence="3" id="KW-0560">Oxidoreductase</keyword>
<dbReference type="InterPro" id="IPR045313">
    <property type="entry name" value="CBR1-like"/>
</dbReference>
<evidence type="ECO:0000256" key="1">
    <source>
        <dbReference type="ARBA" id="ARBA00006484"/>
    </source>
</evidence>
<dbReference type="InterPro" id="IPR036291">
    <property type="entry name" value="NAD(P)-bd_dom_sf"/>
</dbReference>
<accession>A0AAV2QUC2</accession>
<dbReference type="EC" id="1.1.1.184" evidence="4"/>
<dbReference type="Pfam" id="PF00106">
    <property type="entry name" value="adh_short"/>
    <property type="match status" value="1"/>
</dbReference>
<evidence type="ECO:0000256" key="4">
    <source>
        <dbReference type="ARBA" id="ARBA00026118"/>
    </source>
</evidence>
<gene>
    <name evidence="5" type="ORF">MNOR_LOCUS16061</name>
</gene>
<dbReference type="InterPro" id="IPR002347">
    <property type="entry name" value="SDR_fam"/>
</dbReference>
<evidence type="ECO:0000256" key="2">
    <source>
        <dbReference type="ARBA" id="ARBA00022857"/>
    </source>
</evidence>
<dbReference type="Proteomes" id="UP001497623">
    <property type="component" value="Unassembled WGS sequence"/>
</dbReference>
<evidence type="ECO:0000313" key="5">
    <source>
        <dbReference type="EMBL" id="CAL4097713.1"/>
    </source>
</evidence>
<dbReference type="GO" id="GO:0004090">
    <property type="term" value="F:carbonyl reductase (NADPH) activity"/>
    <property type="evidence" value="ECO:0007669"/>
    <property type="project" value="UniProtKB-EC"/>
</dbReference>
<dbReference type="CDD" id="cd05324">
    <property type="entry name" value="carb_red_PTCR-like_SDR_c"/>
    <property type="match status" value="1"/>
</dbReference>
<dbReference type="PANTHER" id="PTHR43963:SF4">
    <property type="entry name" value="CARBONYL REDUCTASE (NADPH)"/>
    <property type="match status" value="1"/>
</dbReference>
<dbReference type="EMBL" id="CAXKWB010010360">
    <property type="protein sequence ID" value="CAL4097713.1"/>
    <property type="molecule type" value="Genomic_DNA"/>
</dbReference>
<dbReference type="AlphaFoldDB" id="A0AAV2QUC2"/>
<protein>
    <recommendedName>
        <fullName evidence="4">carbonyl reductase (NADPH)</fullName>
        <ecNumber evidence="4">1.1.1.184</ecNumber>
    </recommendedName>
</protein>
<organism evidence="5 6">
    <name type="scientific">Meganyctiphanes norvegica</name>
    <name type="common">Northern krill</name>
    <name type="synonym">Thysanopoda norvegica</name>
    <dbReference type="NCBI Taxonomy" id="48144"/>
    <lineage>
        <taxon>Eukaryota</taxon>
        <taxon>Metazoa</taxon>
        <taxon>Ecdysozoa</taxon>
        <taxon>Arthropoda</taxon>
        <taxon>Crustacea</taxon>
        <taxon>Multicrustacea</taxon>
        <taxon>Malacostraca</taxon>
        <taxon>Eumalacostraca</taxon>
        <taxon>Eucarida</taxon>
        <taxon>Euphausiacea</taxon>
        <taxon>Euphausiidae</taxon>
        <taxon>Meganyctiphanes</taxon>
    </lineage>
</organism>
<reference evidence="5 6" key="1">
    <citation type="submission" date="2024-05" db="EMBL/GenBank/DDBJ databases">
        <authorList>
            <person name="Wallberg A."/>
        </authorList>
    </citation>
    <scope>NUCLEOTIDE SEQUENCE [LARGE SCALE GENOMIC DNA]</scope>
</reference>
<keyword evidence="6" id="KW-1185">Reference proteome</keyword>
<sequence>MASQRVAVVTGANKGIGFGIMKELCAKFDGIVYLTARDEGRGKAAQAELNKLGFSPKFHPLDIDNQASIDKFAEYIKNTYGGLDVLVNNAAIAYKNAATEPFGEQAVNTVRINYFATLALCHALFPLLRPHARVSHVSSCVGFLGKVNGDEPQAAALREKFSSSSLTEEECGNLMNQFVKAAQDGNWKELGWGSSTYAMSKVGLSALTPIQQRAFDADTRADLVVNSCHPGYVDTDMTSHKGPLTIEEGAVAPSYLALLPPNISEPKGAYIWKDTTPVDWVNGPLPGNGY</sequence>
<evidence type="ECO:0000313" key="6">
    <source>
        <dbReference type="Proteomes" id="UP001497623"/>
    </source>
</evidence>
<keyword evidence="2" id="KW-0521">NADP</keyword>
<dbReference type="Gene3D" id="3.40.50.720">
    <property type="entry name" value="NAD(P)-binding Rossmann-like Domain"/>
    <property type="match status" value="1"/>
</dbReference>
<dbReference type="PRINTS" id="PR00081">
    <property type="entry name" value="GDHRDH"/>
</dbReference>
<comment type="similarity">
    <text evidence="1">Belongs to the short-chain dehydrogenases/reductases (SDR) family.</text>
</comment>